<dbReference type="PANTHER" id="PTHR45953:SF1">
    <property type="entry name" value="IDURONATE 2-SULFATASE"/>
    <property type="match status" value="1"/>
</dbReference>
<evidence type="ECO:0000313" key="9">
    <source>
        <dbReference type="EMBL" id="VGO17492.1"/>
    </source>
</evidence>
<keyword evidence="5" id="KW-0378">Hydrolase</keyword>
<sequence length="568" mass="63360">MNMKGLRYLSIVFMGAAIASGVPVQSVSKPNVLFIMIDDLRPQLGCYGHTETLSPNIDRLASEGLLFNRAHVQVPVCGASRASLLTGLYPTADRFVTYYTKAQEDAPAIPDIPAHMKANGYTTISNGKVYHHADDNTNSWHEIHKPKDFRVYLKPENQGREWAEMAAWEDADVPDNAYPGGALADKVIKDLQRAKNEGTPFFITAGFTKPHLPFNAPKKYWDMYDPERLALADNPFAPKDAPSNAIHQWNELRDGYGGMPTNGPVSDAVARKLIHGYYACVSYTDAQVGKLLDELERLELREDTIVVLMGDHGWQLGEHGLWCKHALFNTSTYTPLMISAPGFKQGQRTDALVEFVDIYPSLCELAGLPRPGHLQGKSFVPLLNEPSRDWKQAVFSRYHAGESITTDRYSYSEWSDGSRMLYDHRKDPDENTNIAVLPEYAQLTEKLSRELQKHREKVKALDLASGLRKTENVPPTWKSKRFQQKAATAGQPYMNYINWRVSDADGDELSYAKIRGPEWLTVSNAKFGKIEGTPAADNVGINLFVVSVSDGVNAPVEATMELDVLPAK</sequence>
<evidence type="ECO:0000256" key="2">
    <source>
        <dbReference type="ARBA" id="ARBA00008779"/>
    </source>
</evidence>
<protein>
    <submittedName>
        <fullName evidence="9">Choline-sulfatase</fullName>
    </submittedName>
</protein>
<organism evidence="9 10">
    <name type="scientific">Pontiella desulfatans</name>
    <dbReference type="NCBI Taxonomy" id="2750659"/>
    <lineage>
        <taxon>Bacteria</taxon>
        <taxon>Pseudomonadati</taxon>
        <taxon>Kiritimatiellota</taxon>
        <taxon>Kiritimatiellia</taxon>
        <taxon>Kiritimatiellales</taxon>
        <taxon>Pontiellaceae</taxon>
        <taxon>Pontiella</taxon>
    </lineage>
</organism>
<dbReference type="GO" id="GO:0005509">
    <property type="term" value="F:calcium ion binding"/>
    <property type="evidence" value="ECO:0007669"/>
    <property type="project" value="InterPro"/>
</dbReference>
<dbReference type="InterPro" id="IPR015919">
    <property type="entry name" value="Cadherin-like_sf"/>
</dbReference>
<evidence type="ECO:0000256" key="3">
    <source>
        <dbReference type="ARBA" id="ARBA00022723"/>
    </source>
</evidence>
<dbReference type="Pfam" id="PF00884">
    <property type="entry name" value="Sulfatase"/>
    <property type="match status" value="1"/>
</dbReference>
<reference evidence="9 10" key="1">
    <citation type="submission" date="2019-04" db="EMBL/GenBank/DDBJ databases">
        <authorList>
            <person name="Van Vliet M D."/>
        </authorList>
    </citation>
    <scope>NUCLEOTIDE SEQUENCE [LARGE SCALE GENOMIC DNA]</scope>
    <source>
        <strain evidence="9 10">F1</strain>
    </source>
</reference>
<name>A0A6C2UBE4_PONDE</name>
<evidence type="ECO:0000256" key="5">
    <source>
        <dbReference type="ARBA" id="ARBA00022801"/>
    </source>
</evidence>
<dbReference type="EMBL" id="CAAHFG010000004">
    <property type="protein sequence ID" value="VGO17492.1"/>
    <property type="molecule type" value="Genomic_DNA"/>
</dbReference>
<keyword evidence="6" id="KW-0106">Calcium</keyword>
<comment type="cofactor">
    <cofactor evidence="1">
        <name>Ca(2+)</name>
        <dbReference type="ChEBI" id="CHEBI:29108"/>
    </cofactor>
</comment>
<dbReference type="SUPFAM" id="SSF49313">
    <property type="entry name" value="Cadherin-like"/>
    <property type="match status" value="1"/>
</dbReference>
<feature type="domain" description="Sulfatase N-terminal" evidence="8">
    <location>
        <begin position="30"/>
        <end position="367"/>
    </location>
</feature>
<evidence type="ECO:0000256" key="6">
    <source>
        <dbReference type="ARBA" id="ARBA00022837"/>
    </source>
</evidence>
<dbReference type="Gene3D" id="3.40.720.10">
    <property type="entry name" value="Alkaline Phosphatase, subunit A"/>
    <property type="match status" value="1"/>
</dbReference>
<comment type="similarity">
    <text evidence="2">Belongs to the sulfatase family.</text>
</comment>
<keyword evidence="10" id="KW-1185">Reference proteome</keyword>
<proteinExistence type="inferred from homology"/>
<dbReference type="InterPro" id="IPR013783">
    <property type="entry name" value="Ig-like_fold"/>
</dbReference>
<dbReference type="InterPro" id="IPR035874">
    <property type="entry name" value="IDS"/>
</dbReference>
<dbReference type="AlphaFoldDB" id="A0A6C2UBE4"/>
<keyword evidence="3" id="KW-0479">Metal-binding</keyword>
<dbReference type="SUPFAM" id="SSF53649">
    <property type="entry name" value="Alkaline phosphatase-like"/>
    <property type="match status" value="1"/>
</dbReference>
<dbReference type="CDD" id="cd16030">
    <property type="entry name" value="iduronate-2-sulfatase"/>
    <property type="match status" value="1"/>
</dbReference>
<evidence type="ECO:0000313" key="10">
    <source>
        <dbReference type="Proteomes" id="UP000366872"/>
    </source>
</evidence>
<dbReference type="GO" id="GO:0005737">
    <property type="term" value="C:cytoplasm"/>
    <property type="evidence" value="ECO:0007669"/>
    <property type="project" value="TreeGrafter"/>
</dbReference>
<accession>A0A6C2UBE4</accession>
<dbReference type="InterPro" id="IPR000917">
    <property type="entry name" value="Sulfatase_N"/>
</dbReference>
<evidence type="ECO:0000256" key="7">
    <source>
        <dbReference type="SAM" id="SignalP"/>
    </source>
</evidence>
<evidence type="ECO:0000256" key="1">
    <source>
        <dbReference type="ARBA" id="ARBA00001913"/>
    </source>
</evidence>
<dbReference type="Gene3D" id="2.60.40.10">
    <property type="entry name" value="Immunoglobulins"/>
    <property type="match status" value="1"/>
</dbReference>
<dbReference type="GO" id="GO:0016020">
    <property type="term" value="C:membrane"/>
    <property type="evidence" value="ECO:0007669"/>
    <property type="project" value="InterPro"/>
</dbReference>
<evidence type="ECO:0000256" key="4">
    <source>
        <dbReference type="ARBA" id="ARBA00022729"/>
    </source>
</evidence>
<dbReference type="GO" id="GO:0004423">
    <property type="term" value="F:iduronate-2-sulfatase activity"/>
    <property type="evidence" value="ECO:0007669"/>
    <property type="project" value="InterPro"/>
</dbReference>
<feature type="signal peptide" evidence="7">
    <location>
        <begin position="1"/>
        <end position="19"/>
    </location>
</feature>
<keyword evidence="4 7" id="KW-0732">Signal</keyword>
<feature type="chain" id="PRO_5028801781" evidence="7">
    <location>
        <begin position="20"/>
        <end position="568"/>
    </location>
</feature>
<dbReference type="Pfam" id="PF17963">
    <property type="entry name" value="Big_9"/>
    <property type="match status" value="1"/>
</dbReference>
<dbReference type="Proteomes" id="UP000366872">
    <property type="component" value="Unassembled WGS sequence"/>
</dbReference>
<dbReference type="PANTHER" id="PTHR45953">
    <property type="entry name" value="IDURONATE 2-SULFATASE"/>
    <property type="match status" value="1"/>
</dbReference>
<dbReference type="InterPro" id="IPR017850">
    <property type="entry name" value="Alkaline_phosphatase_core_sf"/>
</dbReference>
<gene>
    <name evidence="9" type="primary">betC_84</name>
    <name evidence="9" type="ORF">PDESU_06088</name>
</gene>
<evidence type="ECO:0000259" key="8">
    <source>
        <dbReference type="Pfam" id="PF00884"/>
    </source>
</evidence>